<dbReference type="STRING" id="1142394.PSMK_00040"/>
<keyword evidence="2" id="KW-1185">Reference proteome</keyword>
<organism evidence="1 2">
    <name type="scientific">Phycisphaera mikurensis (strain NBRC 102666 / KCTC 22515 / FYK2301M01)</name>
    <dbReference type="NCBI Taxonomy" id="1142394"/>
    <lineage>
        <taxon>Bacteria</taxon>
        <taxon>Pseudomonadati</taxon>
        <taxon>Planctomycetota</taxon>
        <taxon>Phycisphaerae</taxon>
        <taxon>Phycisphaerales</taxon>
        <taxon>Phycisphaeraceae</taxon>
        <taxon>Phycisphaera</taxon>
    </lineage>
</organism>
<proteinExistence type="predicted"/>
<gene>
    <name evidence="1" type="ordered locus">PSMK_00040</name>
</gene>
<dbReference type="EMBL" id="AP012338">
    <property type="protein sequence ID" value="BAM02163.1"/>
    <property type="molecule type" value="Genomic_DNA"/>
</dbReference>
<dbReference type="AlphaFoldDB" id="I0IA75"/>
<dbReference type="Proteomes" id="UP000007881">
    <property type="component" value="Chromosome"/>
</dbReference>
<accession>I0IA75</accession>
<evidence type="ECO:0000313" key="2">
    <source>
        <dbReference type="Proteomes" id="UP000007881"/>
    </source>
</evidence>
<dbReference type="HOGENOM" id="CLU_1314459_0_0_0"/>
<protein>
    <submittedName>
        <fullName evidence="1">Uncharacterized protein</fullName>
    </submittedName>
</protein>
<name>I0IA75_PHYMF</name>
<sequence>MVLVALVAAAAFGVHWHGGGGLPSLGAAAAADPGPEAEPIGPPPLVPGHDYYVHLKLVEFRPQGPGGEAWDWGDSGPDPVYRIAWQGNTVHTSSTRGDTLIGSWDLFAADVKEVMIDQQGRVDVETLVDAPLIQYQPGTTFRLTVADDEPLGMGETVALDTELVMDHFHLGDNAVRFRREEQPSIARLILTFTDRQAPLPDLLQVLSNR</sequence>
<evidence type="ECO:0000313" key="1">
    <source>
        <dbReference type="EMBL" id="BAM02163.1"/>
    </source>
</evidence>
<dbReference type="KEGG" id="phm:PSMK_00040"/>
<reference evidence="1 2" key="1">
    <citation type="submission" date="2012-02" db="EMBL/GenBank/DDBJ databases">
        <title>Complete genome sequence of Phycisphaera mikurensis NBRC 102666.</title>
        <authorList>
            <person name="Ankai A."/>
            <person name="Hosoyama A."/>
            <person name="Terui Y."/>
            <person name="Sekine M."/>
            <person name="Fukai R."/>
            <person name="Kato Y."/>
            <person name="Nakamura S."/>
            <person name="Yamada-Narita S."/>
            <person name="Kawakoshi A."/>
            <person name="Fukunaga Y."/>
            <person name="Yamazaki S."/>
            <person name="Fujita N."/>
        </authorList>
    </citation>
    <scope>NUCLEOTIDE SEQUENCE [LARGE SCALE GENOMIC DNA]</scope>
    <source>
        <strain evidence="2">NBRC 102666 / KCTC 22515 / FYK2301M01</strain>
    </source>
</reference>